<evidence type="ECO:0000313" key="1">
    <source>
        <dbReference type="EMBL" id="SFE48918.1"/>
    </source>
</evidence>
<dbReference type="Proteomes" id="UP000199513">
    <property type="component" value="Unassembled WGS sequence"/>
</dbReference>
<protein>
    <recommendedName>
        <fullName evidence="3">Serine protease</fullName>
    </recommendedName>
</protein>
<dbReference type="InterPro" id="IPR009003">
    <property type="entry name" value="Peptidase_S1_PA"/>
</dbReference>
<dbReference type="EMBL" id="FONY01000002">
    <property type="protein sequence ID" value="SFE48918.1"/>
    <property type="molecule type" value="Genomic_DNA"/>
</dbReference>
<reference evidence="2" key="1">
    <citation type="submission" date="2016-10" db="EMBL/GenBank/DDBJ databases">
        <authorList>
            <person name="Varghese N."/>
            <person name="Submissions S."/>
        </authorList>
    </citation>
    <scope>NUCLEOTIDE SEQUENCE [LARGE SCALE GENOMIC DNA]</scope>
    <source>
        <strain>GEY</strain>
        <strain evidence="2">DSM 9560</strain>
    </source>
</reference>
<gene>
    <name evidence="1" type="ORF">SAMN04488541_100262</name>
</gene>
<dbReference type="STRING" id="1003.SAMN04488541_100262"/>
<dbReference type="PANTHER" id="PTHR36234">
    <property type="entry name" value="LYSYL ENDOPEPTIDASE"/>
    <property type="match status" value="1"/>
</dbReference>
<sequence>MFCNNEQDQTLNFVFRFRYRSPSCNGGDGTNFVSFTGANFIAASNPTDFALLQLTQSPEGSTGITYAGWSRNNQPTPNSAGIHHPRGDVMKISIDNNPAQIVNWLNSINTHWRVQFDQGTVEPSSSGSPLFDNNRRIVGQLHGDQNNRGDCGTSPLPMAVCSLSNLPPQDFPAGLLRTSSVAIPPRFAPQATQEVPSWSESATA</sequence>
<evidence type="ECO:0000313" key="2">
    <source>
        <dbReference type="Proteomes" id="UP000199513"/>
    </source>
</evidence>
<evidence type="ECO:0008006" key="3">
    <source>
        <dbReference type="Google" id="ProtNLM"/>
    </source>
</evidence>
<dbReference type="SUPFAM" id="SSF50494">
    <property type="entry name" value="Trypsin-like serine proteases"/>
    <property type="match status" value="1"/>
</dbReference>
<organism evidence="1 2">
    <name type="scientific">Thermoflexibacter ruber</name>
    <dbReference type="NCBI Taxonomy" id="1003"/>
    <lineage>
        <taxon>Bacteria</taxon>
        <taxon>Pseudomonadati</taxon>
        <taxon>Bacteroidota</taxon>
        <taxon>Cytophagia</taxon>
        <taxon>Cytophagales</taxon>
        <taxon>Thermoflexibacteraceae</taxon>
        <taxon>Thermoflexibacter</taxon>
    </lineage>
</organism>
<dbReference type="PANTHER" id="PTHR36234:SF5">
    <property type="entry name" value="LYSYL ENDOPEPTIDASE"/>
    <property type="match status" value="1"/>
</dbReference>
<proteinExistence type="predicted"/>
<dbReference type="AlphaFoldDB" id="A0A1I2AZ31"/>
<dbReference type="RefSeq" id="WP_091538748.1">
    <property type="nucleotide sequence ID" value="NZ_FONY01000002.1"/>
</dbReference>
<keyword evidence="2" id="KW-1185">Reference proteome</keyword>
<accession>A0A1I2AZ31</accession>
<dbReference type="InterPro" id="IPR043504">
    <property type="entry name" value="Peptidase_S1_PA_chymotrypsin"/>
</dbReference>
<name>A0A1I2AZ31_9BACT</name>
<dbReference type="Gene3D" id="2.40.10.10">
    <property type="entry name" value="Trypsin-like serine proteases"/>
    <property type="match status" value="1"/>
</dbReference>